<gene>
    <name evidence="2" type="ORF">SAMN05443429_108123</name>
</gene>
<dbReference type="AlphaFoldDB" id="A0A1M6GB50"/>
<dbReference type="CDD" id="cd06529">
    <property type="entry name" value="S24_LexA-like"/>
    <property type="match status" value="1"/>
</dbReference>
<dbReference type="Gene3D" id="2.10.109.10">
    <property type="entry name" value="Umud Fragment, subunit A"/>
    <property type="match status" value="1"/>
</dbReference>
<keyword evidence="3" id="KW-1185">Reference proteome</keyword>
<proteinExistence type="predicted"/>
<dbReference type="EMBL" id="FQYI01000008">
    <property type="protein sequence ID" value="SHJ07122.1"/>
    <property type="molecule type" value="Genomic_DNA"/>
</dbReference>
<reference evidence="2 3" key="1">
    <citation type="submission" date="2016-11" db="EMBL/GenBank/DDBJ databases">
        <authorList>
            <person name="Jaros S."/>
            <person name="Januszkiewicz K."/>
            <person name="Wedrychowicz H."/>
        </authorList>
    </citation>
    <scope>NUCLEOTIDE SEQUENCE [LARGE SCALE GENOMIC DNA]</scope>
    <source>
        <strain evidence="2 3">DSM 25479</strain>
    </source>
</reference>
<name>A0A1M6GB50_9FLAO</name>
<dbReference type="InterPro" id="IPR039418">
    <property type="entry name" value="LexA-like"/>
</dbReference>
<dbReference type="Proteomes" id="UP000184335">
    <property type="component" value="Unassembled WGS sequence"/>
</dbReference>
<dbReference type="SUPFAM" id="SSF51306">
    <property type="entry name" value="LexA/Signal peptidase"/>
    <property type="match status" value="1"/>
</dbReference>
<protein>
    <recommendedName>
        <fullName evidence="1">Peptidase S24/S26A/S26B/S26C domain-containing protein</fullName>
    </recommendedName>
</protein>
<feature type="domain" description="Peptidase S24/S26A/S26B/S26C" evidence="1">
    <location>
        <begin position="117"/>
        <end position="232"/>
    </location>
</feature>
<evidence type="ECO:0000313" key="2">
    <source>
        <dbReference type="EMBL" id="SHJ07122.1"/>
    </source>
</evidence>
<accession>A0A1M6GB50</accession>
<sequence>MDTNKDCSEKQSELVRIVAKLKGSREIKTQKDLADAIGFDKTNLSSAINGNCRYLTDNLFDKIYNTFPSLNSDELNQPSALEQLDKIVKRRNKTKEELTPIPKDNYRWLEYRDLSVAAGMIGGVDPDLLPETRKRLVPHEFEKGNYLVVRVDGDSMDNGTSYSIPNGCEILIKEVIYDQWQGLQIYNNLFVIVTRDGTVLKQIIKHDRTSETLTLHSYNEAYDDYEVHMSDVLQIFIFCKITSNRPIVPDNYIK</sequence>
<evidence type="ECO:0000313" key="3">
    <source>
        <dbReference type="Proteomes" id="UP000184335"/>
    </source>
</evidence>
<dbReference type="InterPro" id="IPR015927">
    <property type="entry name" value="Peptidase_S24_S26A/B/C"/>
</dbReference>
<dbReference type="InterPro" id="IPR036286">
    <property type="entry name" value="LexA/Signal_pep-like_sf"/>
</dbReference>
<dbReference type="STRING" id="1118202.SAMN05443429_108123"/>
<evidence type="ECO:0000259" key="1">
    <source>
        <dbReference type="Pfam" id="PF00717"/>
    </source>
</evidence>
<dbReference type="Pfam" id="PF00717">
    <property type="entry name" value="Peptidase_S24"/>
    <property type="match status" value="1"/>
</dbReference>
<organism evidence="2 3">
    <name type="scientific">Cruoricaptor ignavus</name>
    <dbReference type="NCBI Taxonomy" id="1118202"/>
    <lineage>
        <taxon>Bacteria</taxon>
        <taxon>Pseudomonadati</taxon>
        <taxon>Bacteroidota</taxon>
        <taxon>Flavobacteriia</taxon>
        <taxon>Flavobacteriales</taxon>
        <taxon>Weeksellaceae</taxon>
        <taxon>Cruoricaptor</taxon>
    </lineage>
</organism>